<dbReference type="InterPro" id="IPR036942">
    <property type="entry name" value="Beta-barrel_TonB_sf"/>
</dbReference>
<evidence type="ECO:0000256" key="5">
    <source>
        <dbReference type="ARBA" id="ARBA00022729"/>
    </source>
</evidence>
<dbReference type="PROSITE" id="PS52016">
    <property type="entry name" value="TONB_DEPENDENT_REC_3"/>
    <property type="match status" value="1"/>
</dbReference>
<dbReference type="InterPro" id="IPR023997">
    <property type="entry name" value="TonB-dep_OMP_SusC/RagA_CS"/>
</dbReference>
<gene>
    <name evidence="11" type="ORF">D0433_00785</name>
</gene>
<feature type="chain" id="PRO_5017294951" description="TonB-dependent receptor plug domain-containing protein" evidence="9">
    <location>
        <begin position="23"/>
        <end position="624"/>
    </location>
</feature>
<evidence type="ECO:0000256" key="9">
    <source>
        <dbReference type="SAM" id="SignalP"/>
    </source>
</evidence>
<dbReference type="Proteomes" id="UP000266389">
    <property type="component" value="Unassembled WGS sequence"/>
</dbReference>
<evidence type="ECO:0000256" key="4">
    <source>
        <dbReference type="ARBA" id="ARBA00022692"/>
    </source>
</evidence>
<dbReference type="Gene3D" id="2.170.130.10">
    <property type="entry name" value="TonB-dependent receptor, plug domain"/>
    <property type="match status" value="1"/>
</dbReference>
<keyword evidence="2 8" id="KW-0813">Transport</keyword>
<keyword evidence="3 8" id="KW-1134">Transmembrane beta strand</keyword>
<comment type="subcellular location">
    <subcellularLocation>
        <location evidence="1 8">Cell outer membrane</location>
        <topology evidence="1 8">Multi-pass membrane protein</topology>
    </subcellularLocation>
</comment>
<feature type="domain" description="TonB-dependent receptor plug" evidence="10">
    <location>
        <begin position="120"/>
        <end position="253"/>
    </location>
</feature>
<evidence type="ECO:0000313" key="11">
    <source>
        <dbReference type="EMBL" id="RFM25403.1"/>
    </source>
</evidence>
<keyword evidence="5 9" id="KW-0732">Signal</keyword>
<evidence type="ECO:0000256" key="3">
    <source>
        <dbReference type="ARBA" id="ARBA00022452"/>
    </source>
</evidence>
<dbReference type="SUPFAM" id="SSF49464">
    <property type="entry name" value="Carboxypeptidase regulatory domain-like"/>
    <property type="match status" value="1"/>
</dbReference>
<protein>
    <recommendedName>
        <fullName evidence="10">TonB-dependent receptor plug domain-containing protein</fullName>
    </recommendedName>
</protein>
<evidence type="ECO:0000313" key="12">
    <source>
        <dbReference type="Proteomes" id="UP000266389"/>
    </source>
</evidence>
<evidence type="ECO:0000256" key="1">
    <source>
        <dbReference type="ARBA" id="ARBA00004571"/>
    </source>
</evidence>
<keyword evidence="7 8" id="KW-0998">Cell outer membrane</keyword>
<comment type="caution">
    <text evidence="11">The sequence shown here is derived from an EMBL/GenBank/DDBJ whole genome shotgun (WGS) entry which is preliminary data.</text>
</comment>
<dbReference type="Gene3D" id="2.40.170.20">
    <property type="entry name" value="TonB-dependent receptor, beta-barrel domain"/>
    <property type="match status" value="1"/>
</dbReference>
<sequence>MKTRYALGIVLMAIALCSSAIAQELNISGKVVDANTGEPLLGAAVRVKETGSGAITDALGRFQLSLKVSSATLIAKLVGYKEKTVVVTASTDNLVIQLQEDVLRTEEIVVTGLATGIRRESAPNSIGTITAKELIPAPAQTLDQAFAGKVPGLSIRQNTGAPGGGISVNLRGITTLQGNTQPLIVIDGVIVSNESFNSGLTAITDATVGASQSAQDQPSSRLADINPNDIEDIQVLKGPAATAIYGSKAAAGVLVITTKQGKPGDTRIDVSQQFGFNSILKVQGTRDWRKDSTGLRAAFGQAGVDAFVRSGGVNGEYIDYEREFYGQNGFINETSITVRGGSATTLFTLSGQARNDQGIIRNTFYNRYAARSNLTHRFSERLTVDVGLNYVNTSSQRSATGNANVTLTSIGYAMTRLPSFLDVRQRPDGTFPVFPFAPSNPAEIIERVRNEEYIDRLIGSFRLDFNLFRMDNQSLSFIASGGADYISQRNVIVSPPNTQHEQAKAAPGENVANNVTNFFNNLWLSAVHNVNFGGVSVTTSAGFQIENRDNNSVLVNVRGLTADLPSVGLGVEVTQQQSITRQYDQGFYIQSDIDFGGVGFLNVKLRGDRSSVNSDVNRFYLFPG</sequence>
<dbReference type="GO" id="GO:0015344">
    <property type="term" value="F:siderophore uptake transmembrane transporter activity"/>
    <property type="evidence" value="ECO:0007669"/>
    <property type="project" value="TreeGrafter"/>
</dbReference>
<evidence type="ECO:0000256" key="2">
    <source>
        <dbReference type="ARBA" id="ARBA00022448"/>
    </source>
</evidence>
<name>A0A395M3N2_9BACT</name>
<dbReference type="PANTHER" id="PTHR30069:SF29">
    <property type="entry name" value="HEMOGLOBIN AND HEMOGLOBIN-HAPTOGLOBIN-BINDING PROTEIN 1-RELATED"/>
    <property type="match status" value="1"/>
</dbReference>
<dbReference type="GO" id="GO:0009279">
    <property type="term" value="C:cell outer membrane"/>
    <property type="evidence" value="ECO:0007669"/>
    <property type="project" value="UniProtKB-SubCell"/>
</dbReference>
<dbReference type="NCBIfam" id="TIGR04057">
    <property type="entry name" value="SusC_RagA_signa"/>
    <property type="match status" value="1"/>
</dbReference>
<dbReference type="PANTHER" id="PTHR30069">
    <property type="entry name" value="TONB-DEPENDENT OUTER MEMBRANE RECEPTOR"/>
    <property type="match status" value="1"/>
</dbReference>
<evidence type="ECO:0000259" key="10">
    <source>
        <dbReference type="Pfam" id="PF07715"/>
    </source>
</evidence>
<dbReference type="InterPro" id="IPR008969">
    <property type="entry name" value="CarboxyPept-like_regulatory"/>
</dbReference>
<evidence type="ECO:0000256" key="8">
    <source>
        <dbReference type="PROSITE-ProRule" id="PRU01360"/>
    </source>
</evidence>
<feature type="non-terminal residue" evidence="11">
    <location>
        <position position="624"/>
    </location>
</feature>
<evidence type="ECO:0000256" key="7">
    <source>
        <dbReference type="ARBA" id="ARBA00023237"/>
    </source>
</evidence>
<comment type="similarity">
    <text evidence="8">Belongs to the TonB-dependent receptor family.</text>
</comment>
<proteinExistence type="inferred from homology"/>
<accession>A0A395M3N2</accession>
<dbReference type="InterPro" id="IPR037066">
    <property type="entry name" value="Plug_dom_sf"/>
</dbReference>
<reference evidence="11 12" key="1">
    <citation type="journal article" date="2011" name="ISME J.">
        <title>Community ecology of hot spring cyanobacterial mats: predominant populations and their functional potential.</title>
        <authorList>
            <person name="Klatt C.G."/>
            <person name="Wood J.M."/>
            <person name="Rusch D.B."/>
            <person name="Bateson M.M."/>
            <person name="Hamamura N."/>
            <person name="Heidelberg J.F."/>
            <person name="Grossman A.R."/>
            <person name="Bhaya D."/>
            <person name="Cohan F.M."/>
            <person name="Kuhl M."/>
            <person name="Bryant D.A."/>
            <person name="Ward D.M."/>
        </authorList>
    </citation>
    <scope>NUCLEOTIDE SEQUENCE [LARGE SCALE GENOMIC DNA]</scope>
    <source>
        <strain evidence="11">OS</strain>
    </source>
</reference>
<dbReference type="InterPro" id="IPR039426">
    <property type="entry name" value="TonB-dep_rcpt-like"/>
</dbReference>
<feature type="signal peptide" evidence="9">
    <location>
        <begin position="1"/>
        <end position="22"/>
    </location>
</feature>
<dbReference type="SUPFAM" id="SSF56935">
    <property type="entry name" value="Porins"/>
    <property type="match status" value="1"/>
</dbReference>
<dbReference type="GO" id="GO:0044718">
    <property type="term" value="P:siderophore transmembrane transport"/>
    <property type="evidence" value="ECO:0007669"/>
    <property type="project" value="TreeGrafter"/>
</dbReference>
<organism evidence="11 12">
    <name type="scientific">Candidatus Thermochlorobacter aerophilus</name>
    <dbReference type="NCBI Taxonomy" id="1868324"/>
    <lineage>
        <taxon>Bacteria</taxon>
        <taxon>Pseudomonadati</taxon>
        <taxon>Chlorobiota</taxon>
        <taxon>Chlorobiia</taxon>
        <taxon>Chlorobiales</taxon>
        <taxon>Candidatus Thermochlorobacteriaceae</taxon>
        <taxon>Candidatus Thermochlorobacter</taxon>
    </lineage>
</organism>
<dbReference type="InterPro" id="IPR012910">
    <property type="entry name" value="Plug_dom"/>
</dbReference>
<dbReference type="AlphaFoldDB" id="A0A395M3N2"/>
<keyword evidence="4 8" id="KW-0812">Transmembrane</keyword>
<dbReference type="Pfam" id="PF13715">
    <property type="entry name" value="CarbopepD_reg_2"/>
    <property type="match status" value="1"/>
</dbReference>
<dbReference type="Gene3D" id="2.60.40.1120">
    <property type="entry name" value="Carboxypeptidase-like, regulatory domain"/>
    <property type="match status" value="1"/>
</dbReference>
<dbReference type="Pfam" id="PF07715">
    <property type="entry name" value="Plug"/>
    <property type="match status" value="1"/>
</dbReference>
<evidence type="ECO:0000256" key="6">
    <source>
        <dbReference type="ARBA" id="ARBA00023136"/>
    </source>
</evidence>
<dbReference type="EMBL" id="PHFL01000005">
    <property type="protein sequence ID" value="RFM25403.1"/>
    <property type="molecule type" value="Genomic_DNA"/>
</dbReference>
<keyword evidence="6 8" id="KW-0472">Membrane</keyword>